<keyword evidence="1" id="KW-1133">Transmembrane helix</keyword>
<dbReference type="Proteomes" id="UP000183788">
    <property type="component" value="Unassembled WGS sequence"/>
</dbReference>
<dbReference type="AlphaFoldDB" id="A0A1K1S5V3"/>
<evidence type="ECO:0000313" key="4">
    <source>
        <dbReference type="Proteomes" id="UP000183788"/>
    </source>
</evidence>
<organism evidence="2 4">
    <name type="scientific">Chitinophaga sancti</name>
    <dbReference type="NCBI Taxonomy" id="1004"/>
    <lineage>
        <taxon>Bacteria</taxon>
        <taxon>Pseudomonadati</taxon>
        <taxon>Bacteroidota</taxon>
        <taxon>Chitinophagia</taxon>
        <taxon>Chitinophagales</taxon>
        <taxon>Chitinophagaceae</taxon>
        <taxon>Chitinophaga</taxon>
    </lineage>
</organism>
<evidence type="ECO:0000256" key="1">
    <source>
        <dbReference type="SAM" id="Phobius"/>
    </source>
</evidence>
<evidence type="ECO:0000313" key="2">
    <source>
        <dbReference type="EMBL" id="SFW79739.1"/>
    </source>
</evidence>
<reference evidence="3 5" key="2">
    <citation type="submission" date="2023-11" db="EMBL/GenBank/DDBJ databases">
        <title>MicrobeMod: A computational toolkit for identifying prokaryotic methylation and restriction-modification with nanopore sequencing.</title>
        <authorList>
            <person name="Crits-Christoph A."/>
            <person name="Kang S.C."/>
            <person name="Lee H."/>
            <person name="Ostrov N."/>
        </authorList>
    </citation>
    <scope>NUCLEOTIDE SEQUENCE [LARGE SCALE GENOMIC DNA]</scope>
    <source>
        <strain evidence="3 5">ATCC 23090</strain>
    </source>
</reference>
<dbReference type="Proteomes" id="UP001326715">
    <property type="component" value="Chromosome"/>
</dbReference>
<keyword evidence="1" id="KW-0472">Membrane</keyword>
<name>A0A1K1S5V3_9BACT</name>
<dbReference type="EMBL" id="CP140154">
    <property type="protein sequence ID" value="WQG92181.1"/>
    <property type="molecule type" value="Genomic_DNA"/>
</dbReference>
<proteinExistence type="predicted"/>
<gene>
    <name evidence="2" type="ORF">SAMN05661012_04820</name>
    <name evidence="3" type="ORF">SR876_11755</name>
</gene>
<protein>
    <submittedName>
        <fullName evidence="2">Uncharacterized protein</fullName>
    </submittedName>
</protein>
<keyword evidence="1" id="KW-0812">Transmembrane</keyword>
<accession>A0A1K1S5V3</accession>
<sequence>MQINTTAKYTNPDLFLCVIGVFSALLFSVVIYHIPGLTCLGLIPPIAYVCWLVLVKNRFIKIIAIENHLLTITYIHGFKTKQESIPVSACQYKLDHITRHDHTPDGPVNTPFYQLTILTNNVVKWRITDIDGFSVQDFLTIIQTK</sequence>
<dbReference type="RefSeq" id="WP_143150849.1">
    <property type="nucleotide sequence ID" value="NZ_CP139972.1"/>
</dbReference>
<evidence type="ECO:0000313" key="5">
    <source>
        <dbReference type="Proteomes" id="UP001326715"/>
    </source>
</evidence>
<feature type="transmembrane region" description="Helical" evidence="1">
    <location>
        <begin position="12"/>
        <end position="34"/>
    </location>
</feature>
<keyword evidence="5" id="KW-1185">Reference proteome</keyword>
<reference evidence="2 4" key="1">
    <citation type="submission" date="2016-11" db="EMBL/GenBank/DDBJ databases">
        <authorList>
            <person name="Jaros S."/>
            <person name="Januszkiewicz K."/>
            <person name="Wedrychowicz H."/>
        </authorList>
    </citation>
    <scope>NUCLEOTIDE SEQUENCE [LARGE SCALE GENOMIC DNA]</scope>
    <source>
        <strain evidence="2 4">DSM 784</strain>
    </source>
</reference>
<dbReference type="EMBL" id="FPIZ01000018">
    <property type="protein sequence ID" value="SFW79739.1"/>
    <property type="molecule type" value="Genomic_DNA"/>
</dbReference>
<feature type="transmembrane region" description="Helical" evidence="1">
    <location>
        <begin position="40"/>
        <end position="59"/>
    </location>
</feature>
<evidence type="ECO:0000313" key="3">
    <source>
        <dbReference type="EMBL" id="WQG92181.1"/>
    </source>
</evidence>